<proteinExistence type="inferred from homology"/>
<dbReference type="GO" id="GO:0005739">
    <property type="term" value="C:mitochondrion"/>
    <property type="evidence" value="ECO:0007669"/>
    <property type="project" value="UniProtKB-SubCell"/>
</dbReference>
<comment type="subcellular location">
    <subcellularLocation>
        <location evidence="1">Mitochondrion</location>
    </subcellularLocation>
</comment>
<dbReference type="STRING" id="946122.A0A0C2WXT9"/>
<protein>
    <recommendedName>
        <fullName evidence="4">Oxidation resistance protein 1</fullName>
    </recommendedName>
</protein>
<name>A0A0C2WXT9_AMAMK</name>
<dbReference type="InParanoid" id="A0A0C2WXT9"/>
<evidence type="ECO:0000256" key="2">
    <source>
        <dbReference type="ARBA" id="ARBA00009540"/>
    </source>
</evidence>
<organism evidence="6 7">
    <name type="scientific">Amanita muscaria (strain Koide BX008)</name>
    <dbReference type="NCBI Taxonomy" id="946122"/>
    <lineage>
        <taxon>Eukaryota</taxon>
        <taxon>Fungi</taxon>
        <taxon>Dikarya</taxon>
        <taxon>Basidiomycota</taxon>
        <taxon>Agaricomycotina</taxon>
        <taxon>Agaricomycetes</taxon>
        <taxon>Agaricomycetidae</taxon>
        <taxon>Agaricales</taxon>
        <taxon>Pluteineae</taxon>
        <taxon>Amanitaceae</taxon>
        <taxon>Amanita</taxon>
    </lineage>
</organism>
<dbReference type="PANTHER" id="PTHR23354">
    <property type="entry name" value="NUCLEOLAR PROTEIN 7/ESTROGEN RECEPTOR COACTIVATOR-RELATED"/>
    <property type="match status" value="1"/>
</dbReference>
<feature type="domain" description="TLDc" evidence="5">
    <location>
        <begin position="1"/>
        <end position="185"/>
    </location>
</feature>
<dbReference type="AlphaFoldDB" id="A0A0C2WXT9"/>
<comment type="similarity">
    <text evidence="2">Belongs to the OXR1 family.</text>
</comment>
<evidence type="ECO:0000256" key="1">
    <source>
        <dbReference type="ARBA" id="ARBA00004173"/>
    </source>
</evidence>
<dbReference type="Proteomes" id="UP000054549">
    <property type="component" value="Unassembled WGS sequence"/>
</dbReference>
<keyword evidence="7" id="KW-1185">Reference proteome</keyword>
<dbReference type="InterPro" id="IPR006571">
    <property type="entry name" value="TLDc_dom"/>
</dbReference>
<evidence type="ECO:0000313" key="6">
    <source>
        <dbReference type="EMBL" id="KIL61651.1"/>
    </source>
</evidence>
<keyword evidence="3" id="KW-0496">Mitochondrion</keyword>
<dbReference type="FunCoup" id="A0A0C2WXT9">
    <property type="interactions" value="191"/>
</dbReference>
<dbReference type="GO" id="GO:0005634">
    <property type="term" value="C:nucleus"/>
    <property type="evidence" value="ECO:0007669"/>
    <property type="project" value="TreeGrafter"/>
</dbReference>
<dbReference type="GO" id="GO:0006979">
    <property type="term" value="P:response to oxidative stress"/>
    <property type="evidence" value="ECO:0007669"/>
    <property type="project" value="TreeGrafter"/>
</dbReference>
<dbReference type="SMART" id="SM00584">
    <property type="entry name" value="TLDc"/>
    <property type="match status" value="1"/>
</dbReference>
<dbReference type="HOGENOM" id="CLU_029204_0_0_1"/>
<dbReference type="OrthoDB" id="26679at2759"/>
<evidence type="ECO:0000259" key="5">
    <source>
        <dbReference type="PROSITE" id="PS51886"/>
    </source>
</evidence>
<dbReference type="PANTHER" id="PTHR23354:SF62">
    <property type="entry name" value="MUSTARD, ISOFORM V"/>
    <property type="match status" value="1"/>
</dbReference>
<dbReference type="EMBL" id="KN818281">
    <property type="protein sequence ID" value="KIL61651.1"/>
    <property type="molecule type" value="Genomic_DNA"/>
</dbReference>
<gene>
    <name evidence="6" type="ORF">M378DRAFT_82211</name>
</gene>
<dbReference type="Pfam" id="PF07534">
    <property type="entry name" value="TLD"/>
    <property type="match status" value="1"/>
</dbReference>
<evidence type="ECO:0000313" key="7">
    <source>
        <dbReference type="Proteomes" id="UP000054549"/>
    </source>
</evidence>
<evidence type="ECO:0000256" key="4">
    <source>
        <dbReference type="ARBA" id="ARBA00040604"/>
    </source>
</evidence>
<reference evidence="6 7" key="1">
    <citation type="submission" date="2014-04" db="EMBL/GenBank/DDBJ databases">
        <title>Evolutionary Origins and Diversification of the Mycorrhizal Mutualists.</title>
        <authorList>
            <consortium name="DOE Joint Genome Institute"/>
            <consortium name="Mycorrhizal Genomics Consortium"/>
            <person name="Kohler A."/>
            <person name="Kuo A."/>
            <person name="Nagy L.G."/>
            <person name="Floudas D."/>
            <person name="Copeland A."/>
            <person name="Barry K.W."/>
            <person name="Cichocki N."/>
            <person name="Veneault-Fourrey C."/>
            <person name="LaButti K."/>
            <person name="Lindquist E.A."/>
            <person name="Lipzen A."/>
            <person name="Lundell T."/>
            <person name="Morin E."/>
            <person name="Murat C."/>
            <person name="Riley R."/>
            <person name="Ohm R."/>
            <person name="Sun H."/>
            <person name="Tunlid A."/>
            <person name="Henrissat B."/>
            <person name="Grigoriev I.V."/>
            <person name="Hibbett D.S."/>
            <person name="Martin F."/>
        </authorList>
    </citation>
    <scope>NUCLEOTIDE SEQUENCE [LARGE SCALE GENOMIC DNA]</scope>
    <source>
        <strain evidence="6 7">Koide BX008</strain>
    </source>
</reference>
<accession>A0A0C2WXT9</accession>
<dbReference type="PROSITE" id="PS51886">
    <property type="entry name" value="TLDC"/>
    <property type="match status" value="1"/>
</dbReference>
<evidence type="ECO:0000256" key="3">
    <source>
        <dbReference type="ARBA" id="ARBA00023128"/>
    </source>
</evidence>
<sequence length="186" mass="20508">MLQQLRTHLPALDRLPKTWNLVYSLDQHGISLNTLYTRCEAHTQAQAQSQARLGGRIGRPGMIVVVKDSGDSVFGVWSGDGLRQSRGKGYYGSGESFMWRYRNVEKDLDVYKWTGKNKYVVLGEPDYISFGGGEGKYGLYLDETLFEGSSARCPTFDNEPLCSPGANKAGAVAFECVGLEVWGIGP</sequence>